<keyword evidence="7 9" id="KW-0414">Isoprene biosynthesis</keyword>
<dbReference type="AlphaFoldDB" id="A0A1N7DEB1"/>
<feature type="binding site" evidence="9">
    <location>
        <position position="236"/>
    </location>
    <ligand>
        <name>Mn(2+)</name>
        <dbReference type="ChEBI" id="CHEBI:29035"/>
    </ligand>
</feature>
<comment type="pathway">
    <text evidence="1 9">Isoprenoid biosynthesis; isopentenyl diphosphate biosynthesis via DXP pathway; isopentenyl diphosphate from 1-deoxy-D-xylulose 5-phosphate: step 1/6.</text>
</comment>
<name>A0A1N7DEB1_9GAMM</name>
<dbReference type="GO" id="GO:0051484">
    <property type="term" value="P:isopentenyl diphosphate biosynthetic process, methylerythritol 4-phosphate pathway involved in terpenoid biosynthetic process"/>
    <property type="evidence" value="ECO:0007669"/>
    <property type="project" value="TreeGrafter"/>
</dbReference>
<keyword evidence="3 9" id="KW-0479">Metal-binding</keyword>
<evidence type="ECO:0000256" key="1">
    <source>
        <dbReference type="ARBA" id="ARBA00005094"/>
    </source>
</evidence>
<feature type="binding site" evidence="9">
    <location>
        <position position="233"/>
    </location>
    <ligand>
        <name>1-deoxy-D-xylulose 5-phosphate</name>
        <dbReference type="ChEBI" id="CHEBI:57792"/>
    </ligand>
</feature>
<sequence length="415" mass="44848">MMTITTPQKLSVLGATGSIGDSTLALVRAYPNRYQIYGLSGYGQVDKLFALVREFLPKKVCTSPENYRILCEKIQQAGLDTVVLAGDEGLIELACDDEVDTVVAAIVGAAGLSSTLAAVCACKRVLLANKESLVMAGELVMDAAQQHGATILPIDSEHNAIYQCLPQAVQHNRVAIHDEQYGIKRLWLTASGGGFLYKSIEQMQQATIREAVNHPNWSMGQKISIDSATMMNKGLELIEACHLFNLDESQISVVIHPNSVVHSLVEYTDGSFLAQLGSPDMKTPIAHALAYPERIDAQVVGLDLYQLAELKFLPPDLQKFPCLTLAREAAKQGTKACITLNAANEVAVAAFLAGQIRLTDIARVVELCLADDGGTLNYQKNSTDVKAALSQILALDEQVRAIAKDKIAMIQKGVR</sequence>
<dbReference type="InterPro" id="IPR013644">
    <property type="entry name" value="DXP_reductoisomerase_C"/>
</dbReference>
<comment type="catalytic activity">
    <reaction evidence="8">
        <text>2-C-methyl-D-erythritol 4-phosphate + NADP(+) = 1-deoxy-D-xylulose 5-phosphate + NADPH + H(+)</text>
        <dbReference type="Rhea" id="RHEA:13717"/>
        <dbReference type="ChEBI" id="CHEBI:15378"/>
        <dbReference type="ChEBI" id="CHEBI:57783"/>
        <dbReference type="ChEBI" id="CHEBI:57792"/>
        <dbReference type="ChEBI" id="CHEBI:58262"/>
        <dbReference type="ChEBI" id="CHEBI:58349"/>
        <dbReference type="EC" id="1.1.1.267"/>
    </reaction>
    <physiologicalReaction direction="right-to-left" evidence="8">
        <dbReference type="Rhea" id="RHEA:13719"/>
    </physiologicalReaction>
</comment>
<keyword evidence="5 9" id="KW-0560">Oxidoreductase</keyword>
<feature type="domain" description="DXP reductoisomerase C-terminal" evidence="12">
    <location>
        <begin position="276"/>
        <end position="401"/>
    </location>
</feature>
<dbReference type="GO" id="GO:0070402">
    <property type="term" value="F:NADPH binding"/>
    <property type="evidence" value="ECO:0007669"/>
    <property type="project" value="InterPro"/>
</dbReference>
<evidence type="ECO:0000256" key="3">
    <source>
        <dbReference type="ARBA" id="ARBA00022723"/>
    </source>
</evidence>
<dbReference type="UniPathway" id="UPA00056">
    <property type="reaction ID" value="UER00092"/>
</dbReference>
<feature type="binding site" evidence="9">
    <location>
        <position position="157"/>
    </location>
    <ligand>
        <name>Mn(2+)</name>
        <dbReference type="ChEBI" id="CHEBI:29035"/>
    </ligand>
</feature>
<keyword evidence="13" id="KW-0413">Isomerase</keyword>
<evidence type="ECO:0000313" key="14">
    <source>
        <dbReference type="Proteomes" id="UP000187495"/>
    </source>
</evidence>
<keyword evidence="9" id="KW-0460">Magnesium</keyword>
<feature type="binding site" evidence="9">
    <location>
        <position position="130"/>
    </location>
    <ligand>
        <name>1-deoxy-D-xylulose 5-phosphate</name>
        <dbReference type="ChEBI" id="CHEBI:57792"/>
    </ligand>
</feature>
<dbReference type="GO" id="GO:0030604">
    <property type="term" value="F:1-deoxy-D-xylulose-5-phosphate reductoisomerase activity"/>
    <property type="evidence" value="ECO:0007669"/>
    <property type="project" value="UniProtKB-UniRule"/>
</dbReference>
<keyword evidence="4 9" id="KW-0521">NADP</keyword>
<dbReference type="InterPro" id="IPR036169">
    <property type="entry name" value="DXPR_C_sf"/>
</dbReference>
<feature type="binding site" evidence="9">
    <location>
        <position position="18"/>
    </location>
    <ligand>
        <name>NADPH</name>
        <dbReference type="ChEBI" id="CHEBI:57783"/>
    </ligand>
</feature>
<feature type="binding site" evidence="9">
    <location>
        <position position="232"/>
    </location>
    <ligand>
        <name>1-deoxy-D-xylulose 5-phosphate</name>
        <dbReference type="ChEBI" id="CHEBI:57792"/>
    </ligand>
</feature>
<evidence type="ECO:0000259" key="11">
    <source>
        <dbReference type="Pfam" id="PF08436"/>
    </source>
</evidence>
<evidence type="ECO:0000256" key="8">
    <source>
        <dbReference type="ARBA" id="ARBA00048543"/>
    </source>
</evidence>
<feature type="domain" description="1-deoxy-D-xylulose 5-phosphate reductoisomerase N-terminal" evidence="10">
    <location>
        <begin position="10"/>
        <end position="137"/>
    </location>
</feature>
<feature type="binding site" evidence="9">
    <location>
        <position position="16"/>
    </location>
    <ligand>
        <name>NADPH</name>
        <dbReference type="ChEBI" id="CHEBI:57783"/>
    </ligand>
</feature>
<dbReference type="Pfam" id="PF08436">
    <property type="entry name" value="DXP_redisom_C"/>
    <property type="match status" value="1"/>
</dbReference>
<feature type="binding site" evidence="9">
    <location>
        <position position="19"/>
    </location>
    <ligand>
        <name>NADPH</name>
        <dbReference type="ChEBI" id="CHEBI:57783"/>
    </ligand>
</feature>
<dbReference type="Pfam" id="PF02670">
    <property type="entry name" value="DXP_reductoisom"/>
    <property type="match status" value="1"/>
</dbReference>
<dbReference type="PANTHER" id="PTHR30525:SF0">
    <property type="entry name" value="1-DEOXY-D-XYLULOSE 5-PHOSPHATE REDUCTOISOMERASE, CHLOROPLASTIC"/>
    <property type="match status" value="1"/>
</dbReference>
<feature type="binding site" evidence="9">
    <location>
        <position position="131"/>
    </location>
    <ligand>
        <name>NADPH</name>
        <dbReference type="ChEBI" id="CHEBI:57783"/>
    </ligand>
</feature>
<evidence type="ECO:0000256" key="6">
    <source>
        <dbReference type="ARBA" id="ARBA00023211"/>
    </source>
</evidence>
<feature type="binding site" evidence="9">
    <location>
        <position position="227"/>
    </location>
    <ligand>
        <name>1-deoxy-D-xylulose 5-phosphate</name>
        <dbReference type="ChEBI" id="CHEBI:57792"/>
    </ligand>
</feature>
<feature type="binding site" evidence="9">
    <location>
        <position position="129"/>
    </location>
    <ligand>
        <name>NADPH</name>
        <dbReference type="ChEBI" id="CHEBI:57783"/>
    </ligand>
</feature>
<dbReference type="SUPFAM" id="SSF69055">
    <property type="entry name" value="1-deoxy-D-xylulose-5-phosphate reductoisomerase, C-terminal domain"/>
    <property type="match status" value="1"/>
</dbReference>
<dbReference type="InterPro" id="IPR013512">
    <property type="entry name" value="DXP_reductoisomerase_N"/>
</dbReference>
<dbReference type="InterPro" id="IPR036291">
    <property type="entry name" value="NAD(P)-bd_dom_sf"/>
</dbReference>
<keyword evidence="14" id="KW-1185">Reference proteome</keyword>
<protein>
    <recommendedName>
        <fullName evidence="9">1-deoxy-D-xylulose 5-phosphate reductoisomerase</fullName>
        <shortName evidence="9">DXP reductoisomerase</shortName>
        <ecNumber evidence="9">1.1.1.267</ecNumber>
    </recommendedName>
    <alternativeName>
        <fullName evidence="9">1-deoxyxylulose-5-phosphate reductoisomerase</fullName>
    </alternativeName>
    <alternativeName>
        <fullName evidence="9">2-C-methyl-D-erythritol 4-phosphate synthase</fullName>
    </alternativeName>
</protein>
<dbReference type="HAMAP" id="MF_00183">
    <property type="entry name" value="DXP_reductoisom"/>
    <property type="match status" value="1"/>
</dbReference>
<dbReference type="Gene3D" id="3.40.50.720">
    <property type="entry name" value="NAD(P)-binding Rossmann-like Domain"/>
    <property type="match status" value="1"/>
</dbReference>
<feature type="binding site" evidence="9">
    <location>
        <position position="17"/>
    </location>
    <ligand>
        <name>NADPH</name>
        <dbReference type="ChEBI" id="CHEBI:57783"/>
    </ligand>
</feature>
<organism evidence="13 14">
    <name type="scientific">Moraxella cuniculi DSM 21768</name>
    <dbReference type="NCBI Taxonomy" id="1122245"/>
    <lineage>
        <taxon>Bacteria</taxon>
        <taxon>Pseudomonadati</taxon>
        <taxon>Pseudomonadota</taxon>
        <taxon>Gammaproteobacteria</taxon>
        <taxon>Moraxellales</taxon>
        <taxon>Moraxellaceae</taxon>
        <taxon>Moraxella</taxon>
    </lineage>
</organism>
<accession>A0A1N7DEB1</accession>
<comment type="cofactor">
    <cofactor evidence="9">
        <name>Mg(2+)</name>
        <dbReference type="ChEBI" id="CHEBI:18420"/>
    </cofactor>
    <cofactor evidence="9">
        <name>Mn(2+)</name>
        <dbReference type="ChEBI" id="CHEBI:29035"/>
    </cofactor>
</comment>
<dbReference type="NCBIfam" id="TIGR00243">
    <property type="entry name" value="Dxr"/>
    <property type="match status" value="1"/>
</dbReference>
<dbReference type="GO" id="GO:0030145">
    <property type="term" value="F:manganese ion binding"/>
    <property type="evidence" value="ECO:0007669"/>
    <property type="project" value="TreeGrafter"/>
</dbReference>
<gene>
    <name evidence="9" type="primary">dxr</name>
    <name evidence="13" type="ORF">SAMN02745664_101208</name>
</gene>
<dbReference type="Gene3D" id="1.10.1740.10">
    <property type="match status" value="1"/>
</dbReference>
<feature type="binding site" evidence="9">
    <location>
        <position position="155"/>
    </location>
    <ligand>
        <name>Mn(2+)</name>
        <dbReference type="ChEBI" id="CHEBI:29035"/>
    </ligand>
</feature>
<dbReference type="SUPFAM" id="SSF55347">
    <property type="entry name" value="Glyceraldehyde-3-phosphate dehydrogenase-like, C-terminal domain"/>
    <property type="match status" value="1"/>
</dbReference>
<dbReference type="Pfam" id="PF13288">
    <property type="entry name" value="DXPR_C"/>
    <property type="match status" value="1"/>
</dbReference>
<evidence type="ECO:0000256" key="5">
    <source>
        <dbReference type="ARBA" id="ARBA00023002"/>
    </source>
</evidence>
<dbReference type="STRING" id="34061.B0189_01325"/>
<dbReference type="InterPro" id="IPR003821">
    <property type="entry name" value="DXP_reductoisomerase"/>
</dbReference>
<evidence type="ECO:0000259" key="12">
    <source>
        <dbReference type="Pfam" id="PF13288"/>
    </source>
</evidence>
<evidence type="ECO:0000256" key="7">
    <source>
        <dbReference type="ARBA" id="ARBA00023229"/>
    </source>
</evidence>
<keyword evidence="6 9" id="KW-0464">Manganese</keyword>
<dbReference type="PIRSF" id="PIRSF006205">
    <property type="entry name" value="Dxp_reductismrs"/>
    <property type="match status" value="1"/>
</dbReference>
<dbReference type="Proteomes" id="UP000187495">
    <property type="component" value="Unassembled WGS sequence"/>
</dbReference>
<evidence type="ECO:0000256" key="4">
    <source>
        <dbReference type="ARBA" id="ARBA00022857"/>
    </source>
</evidence>
<feature type="binding site" evidence="9">
    <location>
        <position position="220"/>
    </location>
    <ligand>
        <name>NADPH</name>
        <dbReference type="ChEBI" id="CHEBI:57783"/>
    </ligand>
</feature>
<comment type="function">
    <text evidence="9">Catalyzes the NADPH-dependent rearrangement and reduction of 1-deoxy-D-xylulose-5-phosphate (DXP) to 2-C-methyl-D-erythritol 4-phosphate (MEP).</text>
</comment>
<evidence type="ECO:0000313" key="13">
    <source>
        <dbReference type="EMBL" id="SIR74200.1"/>
    </source>
</evidence>
<evidence type="ECO:0000256" key="2">
    <source>
        <dbReference type="ARBA" id="ARBA00006825"/>
    </source>
</evidence>
<proteinExistence type="inferred from homology"/>
<comment type="similarity">
    <text evidence="2 9">Belongs to the DXR family.</text>
</comment>
<dbReference type="EMBL" id="FTNU01000001">
    <property type="protein sequence ID" value="SIR74200.1"/>
    <property type="molecule type" value="Genomic_DNA"/>
</dbReference>
<feature type="binding site" evidence="9">
    <location>
        <position position="236"/>
    </location>
    <ligand>
        <name>1-deoxy-D-xylulose 5-phosphate</name>
        <dbReference type="ChEBI" id="CHEBI:57792"/>
    </ligand>
</feature>
<dbReference type="PANTHER" id="PTHR30525">
    <property type="entry name" value="1-DEOXY-D-XYLULOSE 5-PHOSPHATE REDUCTOISOMERASE"/>
    <property type="match status" value="1"/>
</dbReference>
<dbReference type="InterPro" id="IPR026877">
    <property type="entry name" value="DXPR_C"/>
</dbReference>
<feature type="binding site" evidence="9">
    <location>
        <position position="157"/>
    </location>
    <ligand>
        <name>1-deoxy-D-xylulose 5-phosphate</name>
        <dbReference type="ChEBI" id="CHEBI:57792"/>
    </ligand>
</feature>
<dbReference type="RefSeq" id="WP_227516521.1">
    <property type="nucleotide sequence ID" value="NZ_FTNU01000001.1"/>
</dbReference>
<dbReference type="GO" id="GO:0016853">
    <property type="term" value="F:isomerase activity"/>
    <property type="evidence" value="ECO:0007669"/>
    <property type="project" value="UniProtKB-KW"/>
</dbReference>
<evidence type="ECO:0000259" key="10">
    <source>
        <dbReference type="Pfam" id="PF02670"/>
    </source>
</evidence>
<dbReference type="EC" id="1.1.1.267" evidence="9"/>
<evidence type="ECO:0000256" key="9">
    <source>
        <dbReference type="HAMAP-Rule" id="MF_00183"/>
    </source>
</evidence>
<reference evidence="14" key="1">
    <citation type="submission" date="2017-01" db="EMBL/GenBank/DDBJ databases">
        <authorList>
            <person name="Varghese N."/>
            <person name="Submissions S."/>
        </authorList>
    </citation>
    <scope>NUCLEOTIDE SEQUENCE [LARGE SCALE GENOMIC DNA]</scope>
    <source>
        <strain evidence="14">DSM 21768</strain>
    </source>
</reference>
<feature type="binding site" evidence="9">
    <location>
        <position position="214"/>
    </location>
    <ligand>
        <name>1-deoxy-D-xylulose 5-phosphate</name>
        <dbReference type="ChEBI" id="CHEBI:57792"/>
    </ligand>
</feature>
<dbReference type="SUPFAM" id="SSF51735">
    <property type="entry name" value="NAD(P)-binding Rossmann-fold domains"/>
    <property type="match status" value="1"/>
</dbReference>
<comment type="caution">
    <text evidence="9">Lacks conserved residue(s) required for the propagation of feature annotation.</text>
</comment>
<feature type="binding site" evidence="9">
    <location>
        <position position="156"/>
    </location>
    <ligand>
        <name>1-deoxy-D-xylulose 5-phosphate</name>
        <dbReference type="ChEBI" id="CHEBI:57792"/>
    </ligand>
</feature>
<feature type="domain" description="1-deoxy-D-xylulose 5-phosphate reductoisomerase C-terminal" evidence="11">
    <location>
        <begin position="151"/>
        <end position="244"/>
    </location>
</feature>
<dbReference type="FunFam" id="3.40.50.720:FF:000045">
    <property type="entry name" value="1-deoxy-D-xylulose 5-phosphate reductoisomerase"/>
    <property type="match status" value="1"/>
</dbReference>
<feature type="binding site" evidence="9">
    <location>
        <position position="191"/>
    </location>
    <ligand>
        <name>1-deoxy-D-xylulose 5-phosphate</name>
        <dbReference type="ChEBI" id="CHEBI:57792"/>
    </ligand>
</feature>